<dbReference type="InterPro" id="IPR037401">
    <property type="entry name" value="SnoaL-like"/>
</dbReference>
<evidence type="ECO:0000313" key="3">
    <source>
        <dbReference type="Proteomes" id="UP000727993"/>
    </source>
</evidence>
<reference evidence="2 3" key="1">
    <citation type="submission" date="2020-10" db="EMBL/GenBank/DDBJ databases">
        <title>Connecting structure to function with the recovery of over 1000 high-quality activated sludge metagenome-assembled genomes encoding full-length rRNA genes using long-read sequencing.</title>
        <authorList>
            <person name="Singleton C.M."/>
            <person name="Petriglieri F."/>
            <person name="Kristensen J.M."/>
            <person name="Kirkegaard R.H."/>
            <person name="Michaelsen T.Y."/>
            <person name="Andersen M.H."/>
            <person name="Karst S.M."/>
            <person name="Dueholm M.S."/>
            <person name="Nielsen P.H."/>
            <person name="Albertsen M."/>
        </authorList>
    </citation>
    <scope>NUCLEOTIDE SEQUENCE [LARGE SCALE GENOMIC DNA]</scope>
    <source>
        <strain evidence="2">Lyne_18-Q3-R50-59_MAXAC.006</strain>
    </source>
</reference>
<dbReference type="Gene3D" id="3.10.450.50">
    <property type="match status" value="1"/>
</dbReference>
<dbReference type="SUPFAM" id="SSF54427">
    <property type="entry name" value="NTF2-like"/>
    <property type="match status" value="1"/>
</dbReference>
<dbReference type="EMBL" id="JADJZA010000008">
    <property type="protein sequence ID" value="MBK9298335.1"/>
    <property type="molecule type" value="Genomic_DNA"/>
</dbReference>
<dbReference type="Proteomes" id="UP000727993">
    <property type="component" value="Unassembled WGS sequence"/>
</dbReference>
<feature type="domain" description="SnoaL-like" evidence="1">
    <location>
        <begin position="11"/>
        <end position="131"/>
    </location>
</feature>
<organism evidence="2 3">
    <name type="scientific">Candidatus Neomicrothrix subdominans</name>
    <dbReference type="NCBI Taxonomy" id="2954438"/>
    <lineage>
        <taxon>Bacteria</taxon>
        <taxon>Bacillati</taxon>
        <taxon>Actinomycetota</taxon>
        <taxon>Acidimicrobiia</taxon>
        <taxon>Acidimicrobiales</taxon>
        <taxon>Microthrixaceae</taxon>
        <taxon>Candidatus Neomicrothrix</taxon>
    </lineage>
</organism>
<name>A0A936TH18_9ACTN</name>
<sequence length="166" mass="19183">MDQPTLDEVTRRELEQLKYRYIRGIDTKDWDLVADTLCEDVVGEWSGGALHFEGRAAVMAFFTDAMGRETFLSAHRATQPELHRTSDSTATGIWALTDHLVDRKWEFLLQGACFYHDEYRLDPDDRWRISRTGYRRTFEHVTPLSALPGWQLTASGWENDGRSSLV</sequence>
<evidence type="ECO:0000259" key="1">
    <source>
        <dbReference type="Pfam" id="PF13577"/>
    </source>
</evidence>
<dbReference type="Pfam" id="PF13577">
    <property type="entry name" value="SnoaL_4"/>
    <property type="match status" value="1"/>
</dbReference>
<dbReference type="InterPro" id="IPR032710">
    <property type="entry name" value="NTF2-like_dom_sf"/>
</dbReference>
<protein>
    <submittedName>
        <fullName evidence="2">Nuclear transport factor 2 family protein</fullName>
    </submittedName>
</protein>
<dbReference type="AlphaFoldDB" id="A0A936TH18"/>
<proteinExistence type="predicted"/>
<gene>
    <name evidence="2" type="ORF">IPN02_16140</name>
</gene>
<accession>A0A936TH18</accession>
<comment type="caution">
    <text evidence="2">The sequence shown here is derived from an EMBL/GenBank/DDBJ whole genome shotgun (WGS) entry which is preliminary data.</text>
</comment>
<evidence type="ECO:0000313" key="2">
    <source>
        <dbReference type="EMBL" id="MBK9298335.1"/>
    </source>
</evidence>